<evidence type="ECO:0000256" key="1">
    <source>
        <dbReference type="ARBA" id="ARBA00004141"/>
    </source>
</evidence>
<dbReference type="Proteomes" id="UP000179807">
    <property type="component" value="Unassembled WGS sequence"/>
</dbReference>
<reference evidence="9" key="1">
    <citation type="submission" date="2016-10" db="EMBL/GenBank/DDBJ databases">
        <authorList>
            <person name="Benchimol M."/>
            <person name="Almeida L.G."/>
            <person name="Vasconcelos A.T."/>
            <person name="Perreira-Neves A."/>
            <person name="Rosa I.A."/>
            <person name="Tasca T."/>
            <person name="Bogo M.R."/>
            <person name="de Souza W."/>
        </authorList>
    </citation>
    <scope>NUCLEOTIDE SEQUENCE [LARGE SCALE GENOMIC DNA]</scope>
    <source>
        <strain evidence="9">K</strain>
    </source>
</reference>
<dbReference type="RefSeq" id="XP_068354031.1">
    <property type="nucleotide sequence ID" value="XM_068508431.1"/>
</dbReference>
<feature type="transmembrane region" description="Helical" evidence="7">
    <location>
        <begin position="155"/>
        <end position="182"/>
    </location>
</feature>
<evidence type="ECO:0000313" key="9">
    <source>
        <dbReference type="EMBL" id="OHT00895.1"/>
    </source>
</evidence>
<keyword evidence="4 7" id="KW-1133">Transmembrane helix</keyword>
<dbReference type="PANTHER" id="PTHR12246">
    <property type="entry name" value="PALMITOYLTRANSFERASE ZDHHC16"/>
    <property type="match status" value="1"/>
</dbReference>
<dbReference type="GO" id="GO:0016020">
    <property type="term" value="C:membrane"/>
    <property type="evidence" value="ECO:0007669"/>
    <property type="project" value="UniProtKB-SubCell"/>
</dbReference>
<feature type="domain" description="Palmitoyltransferase DHHC" evidence="8">
    <location>
        <begin position="111"/>
        <end position="223"/>
    </location>
</feature>
<evidence type="ECO:0000256" key="2">
    <source>
        <dbReference type="ARBA" id="ARBA00022679"/>
    </source>
</evidence>
<gene>
    <name evidence="9" type="ORF">TRFO_32323</name>
</gene>
<comment type="subcellular location">
    <subcellularLocation>
        <location evidence="1">Membrane</location>
        <topology evidence="1">Multi-pass membrane protein</topology>
    </subcellularLocation>
</comment>
<keyword evidence="3 7" id="KW-0812">Transmembrane</keyword>
<evidence type="ECO:0000256" key="4">
    <source>
        <dbReference type="ARBA" id="ARBA00022989"/>
    </source>
</evidence>
<keyword evidence="10" id="KW-1185">Reference proteome</keyword>
<dbReference type="OrthoDB" id="292726at2759"/>
<evidence type="ECO:0000256" key="7">
    <source>
        <dbReference type="RuleBase" id="RU079119"/>
    </source>
</evidence>
<dbReference type="InterPro" id="IPR001594">
    <property type="entry name" value="Palmitoyltrfase_DHHC"/>
</dbReference>
<evidence type="ECO:0000313" key="10">
    <source>
        <dbReference type="Proteomes" id="UP000179807"/>
    </source>
</evidence>
<comment type="caution">
    <text evidence="9">The sequence shown here is derived from an EMBL/GenBank/DDBJ whole genome shotgun (WGS) entry which is preliminary data.</text>
</comment>
<dbReference type="EMBL" id="MLAK01000934">
    <property type="protein sequence ID" value="OHT00895.1"/>
    <property type="molecule type" value="Genomic_DNA"/>
</dbReference>
<comment type="similarity">
    <text evidence="7">Belongs to the DHHC palmitoyltransferase family.</text>
</comment>
<protein>
    <recommendedName>
        <fullName evidence="7">Palmitoyltransferase</fullName>
        <ecNumber evidence="7">2.3.1.225</ecNumber>
    </recommendedName>
</protein>
<dbReference type="Pfam" id="PF01529">
    <property type="entry name" value="DHHC"/>
    <property type="match status" value="1"/>
</dbReference>
<organism evidence="9 10">
    <name type="scientific">Tritrichomonas foetus</name>
    <dbReference type="NCBI Taxonomy" id="1144522"/>
    <lineage>
        <taxon>Eukaryota</taxon>
        <taxon>Metamonada</taxon>
        <taxon>Parabasalia</taxon>
        <taxon>Tritrichomonadida</taxon>
        <taxon>Tritrichomonadidae</taxon>
        <taxon>Tritrichomonas</taxon>
    </lineage>
</organism>
<dbReference type="EC" id="2.3.1.225" evidence="7"/>
<feature type="transmembrane region" description="Helical" evidence="7">
    <location>
        <begin position="13"/>
        <end position="46"/>
    </location>
</feature>
<sequence>MTLRDTRPLYARILYYSMIIIGPSLVFLSSGCVSGIVFYLIIYPFFSSENKIIVLIAILFTIIIFIPWAMANGSLIYSAIIDPGSTYFVLNSPQYRDSIYINSQLLEDLPKCGKCGLPKPPRAHHCSTCGRCHLKMDHHCAVIGKCVALRNQQPFMVACIWATLSTFIDVVLLGIGLLFNIVEKDEKLRVFIFALLTFVLFDLFYNFWKDSMNRIKINATTIELLFSNHYTNPFDMGEEENIFQVFGDDMFRFWLPHITDFCGFEWATKEYAGLLETTQFDGMHRHELLATSTPFI</sequence>
<feature type="transmembrane region" description="Helical" evidence="7">
    <location>
        <begin position="52"/>
        <end position="71"/>
    </location>
</feature>
<dbReference type="VEuPathDB" id="TrichDB:TRFO_32323"/>
<dbReference type="PROSITE" id="PS50216">
    <property type="entry name" value="DHHC"/>
    <property type="match status" value="1"/>
</dbReference>
<evidence type="ECO:0000259" key="8">
    <source>
        <dbReference type="Pfam" id="PF01529"/>
    </source>
</evidence>
<dbReference type="GO" id="GO:0019706">
    <property type="term" value="F:protein-cysteine S-palmitoyltransferase activity"/>
    <property type="evidence" value="ECO:0007669"/>
    <property type="project" value="UniProtKB-EC"/>
</dbReference>
<dbReference type="InterPro" id="IPR039859">
    <property type="entry name" value="PFA4/ZDH16/20/ERF2-like"/>
</dbReference>
<feature type="transmembrane region" description="Helical" evidence="7">
    <location>
        <begin position="188"/>
        <end position="208"/>
    </location>
</feature>
<evidence type="ECO:0000256" key="6">
    <source>
        <dbReference type="ARBA" id="ARBA00023315"/>
    </source>
</evidence>
<comment type="catalytic activity">
    <reaction evidence="7">
        <text>L-cysteinyl-[protein] + hexadecanoyl-CoA = S-hexadecanoyl-L-cysteinyl-[protein] + CoA</text>
        <dbReference type="Rhea" id="RHEA:36683"/>
        <dbReference type="Rhea" id="RHEA-COMP:10131"/>
        <dbReference type="Rhea" id="RHEA-COMP:11032"/>
        <dbReference type="ChEBI" id="CHEBI:29950"/>
        <dbReference type="ChEBI" id="CHEBI:57287"/>
        <dbReference type="ChEBI" id="CHEBI:57379"/>
        <dbReference type="ChEBI" id="CHEBI:74151"/>
        <dbReference type="EC" id="2.3.1.225"/>
    </reaction>
</comment>
<accession>A0A1J4JP23</accession>
<keyword evidence="6 7" id="KW-0012">Acyltransferase</keyword>
<comment type="domain">
    <text evidence="7">The DHHC domain is required for palmitoyltransferase activity.</text>
</comment>
<dbReference type="PROSITE" id="PS51257">
    <property type="entry name" value="PROKAR_LIPOPROTEIN"/>
    <property type="match status" value="1"/>
</dbReference>
<proteinExistence type="inferred from homology"/>
<keyword evidence="2 7" id="KW-0808">Transferase</keyword>
<keyword evidence="5 7" id="KW-0472">Membrane</keyword>
<name>A0A1J4JP23_9EUKA</name>
<dbReference type="GeneID" id="94843135"/>
<evidence type="ECO:0000256" key="3">
    <source>
        <dbReference type="ARBA" id="ARBA00022692"/>
    </source>
</evidence>
<evidence type="ECO:0000256" key="5">
    <source>
        <dbReference type="ARBA" id="ARBA00023136"/>
    </source>
</evidence>
<dbReference type="AlphaFoldDB" id="A0A1J4JP23"/>